<keyword evidence="1" id="KW-1133">Transmembrane helix</keyword>
<name>A0A2M7SDW5_9BACT</name>
<accession>A0A2M7SDW5</accession>
<organism evidence="2 3">
    <name type="scientific">Candidatus Desantisbacteria bacterium CG_4_10_14_0_8_um_filter_48_22</name>
    <dbReference type="NCBI Taxonomy" id="1974543"/>
    <lineage>
        <taxon>Bacteria</taxon>
        <taxon>Candidatus Desantisiibacteriota</taxon>
    </lineage>
</organism>
<comment type="caution">
    <text evidence="2">The sequence shown here is derived from an EMBL/GenBank/DDBJ whole genome shotgun (WGS) entry which is preliminary data.</text>
</comment>
<proteinExistence type="predicted"/>
<gene>
    <name evidence="2" type="ORF">COY52_03410</name>
</gene>
<dbReference type="AlphaFoldDB" id="A0A2M7SDW5"/>
<sequence>MPARKKGSLKEKVIKTMVLEGGCMEQNNPAGQQNLNKKWLKEFFQIPLDWLSFLLVATVSIIHAIKTSYYLTNTEEGKAEIERQAKERLDR</sequence>
<dbReference type="Proteomes" id="UP000229307">
    <property type="component" value="Unassembled WGS sequence"/>
</dbReference>
<keyword evidence="1" id="KW-0812">Transmembrane</keyword>
<dbReference type="EMBL" id="PFMR01000094">
    <property type="protein sequence ID" value="PIZ17674.1"/>
    <property type="molecule type" value="Genomic_DNA"/>
</dbReference>
<evidence type="ECO:0000256" key="1">
    <source>
        <dbReference type="SAM" id="Phobius"/>
    </source>
</evidence>
<evidence type="ECO:0000313" key="2">
    <source>
        <dbReference type="EMBL" id="PIZ17674.1"/>
    </source>
</evidence>
<protein>
    <submittedName>
        <fullName evidence="2">Uncharacterized protein</fullName>
    </submittedName>
</protein>
<reference evidence="3" key="1">
    <citation type="submission" date="2017-09" db="EMBL/GenBank/DDBJ databases">
        <title>Depth-based differentiation of microbial function through sediment-hosted aquifers and enrichment of novel symbionts in the deep terrestrial subsurface.</title>
        <authorList>
            <person name="Probst A.J."/>
            <person name="Ladd B."/>
            <person name="Jarett J.K."/>
            <person name="Geller-Mcgrath D.E."/>
            <person name="Sieber C.M.K."/>
            <person name="Emerson J.B."/>
            <person name="Anantharaman K."/>
            <person name="Thomas B.C."/>
            <person name="Malmstrom R."/>
            <person name="Stieglmeier M."/>
            <person name="Klingl A."/>
            <person name="Woyke T."/>
            <person name="Ryan C.M."/>
            <person name="Banfield J.F."/>
        </authorList>
    </citation>
    <scope>NUCLEOTIDE SEQUENCE [LARGE SCALE GENOMIC DNA]</scope>
</reference>
<feature type="transmembrane region" description="Helical" evidence="1">
    <location>
        <begin position="46"/>
        <end position="65"/>
    </location>
</feature>
<keyword evidence="1" id="KW-0472">Membrane</keyword>
<evidence type="ECO:0000313" key="3">
    <source>
        <dbReference type="Proteomes" id="UP000229307"/>
    </source>
</evidence>